<evidence type="ECO:0000256" key="2">
    <source>
        <dbReference type="ARBA" id="ARBA00022679"/>
    </source>
</evidence>
<dbReference type="PANTHER" id="PTHR13370">
    <property type="entry name" value="RNA METHYLASE-RELATED"/>
    <property type="match status" value="1"/>
</dbReference>
<feature type="domain" description="DNA methylase N-4/N-6" evidence="3">
    <location>
        <begin position="7"/>
        <end position="150"/>
    </location>
</feature>
<dbReference type="InterPro" id="IPR002941">
    <property type="entry name" value="DNA_methylase_N4/N6"/>
</dbReference>
<dbReference type="AlphaFoldDB" id="X0VI95"/>
<dbReference type="Pfam" id="PF01555">
    <property type="entry name" value="N6_N4_Mtase"/>
    <property type="match status" value="1"/>
</dbReference>
<accession>X0VI95</accession>
<organism evidence="4">
    <name type="scientific">marine sediment metagenome</name>
    <dbReference type="NCBI Taxonomy" id="412755"/>
    <lineage>
        <taxon>unclassified sequences</taxon>
        <taxon>metagenomes</taxon>
        <taxon>ecological metagenomes</taxon>
    </lineage>
</organism>
<keyword evidence="1" id="KW-0489">Methyltransferase</keyword>
<evidence type="ECO:0000313" key="4">
    <source>
        <dbReference type="EMBL" id="GAG18004.1"/>
    </source>
</evidence>
<gene>
    <name evidence="4" type="ORF">S01H1_50798</name>
</gene>
<dbReference type="PANTHER" id="PTHR13370:SF3">
    <property type="entry name" value="TRNA (GUANINE(10)-N2)-METHYLTRANSFERASE HOMOLOG"/>
    <property type="match status" value="1"/>
</dbReference>
<evidence type="ECO:0000259" key="3">
    <source>
        <dbReference type="Pfam" id="PF01555"/>
    </source>
</evidence>
<comment type="caution">
    <text evidence="4">The sequence shown here is derived from an EMBL/GenBank/DDBJ whole genome shotgun (WGS) entry which is preliminary data.</text>
</comment>
<evidence type="ECO:0000256" key="1">
    <source>
        <dbReference type="ARBA" id="ARBA00022603"/>
    </source>
</evidence>
<dbReference type="GO" id="GO:0003677">
    <property type="term" value="F:DNA binding"/>
    <property type="evidence" value="ECO:0007669"/>
    <property type="project" value="InterPro"/>
</dbReference>
<feature type="non-terminal residue" evidence="4">
    <location>
        <position position="1"/>
    </location>
</feature>
<protein>
    <recommendedName>
        <fullName evidence="3">DNA methylase N-4/N-6 domain-containing protein</fullName>
    </recommendedName>
</protein>
<sequence length="159" mass="17656">EFALAYVFAGPEPDEVAAYLATETHHMILVQILVWNYNNTGQRQPNERYTSNYQIALYYRGKDAPKINKPADGKEQYACQTINAPDGRVGDKYHKWQKPTDLIKRLIKNSSSEGGFIFDPFVGSGTTVLAAAALGRQSFGCDIDPEAIQICIDRGCVHA</sequence>
<name>X0VI95_9ZZZZ</name>
<dbReference type="GO" id="GO:0005737">
    <property type="term" value="C:cytoplasm"/>
    <property type="evidence" value="ECO:0007669"/>
    <property type="project" value="TreeGrafter"/>
</dbReference>
<dbReference type="PRINTS" id="PR00508">
    <property type="entry name" value="S21N4MTFRASE"/>
</dbReference>
<proteinExistence type="predicted"/>
<dbReference type="GO" id="GO:0008170">
    <property type="term" value="F:N-methyltransferase activity"/>
    <property type="evidence" value="ECO:0007669"/>
    <property type="project" value="InterPro"/>
</dbReference>
<dbReference type="InterPro" id="IPR029063">
    <property type="entry name" value="SAM-dependent_MTases_sf"/>
</dbReference>
<keyword evidence="2" id="KW-0808">Transferase</keyword>
<dbReference type="InterPro" id="IPR001091">
    <property type="entry name" value="RM_Methyltransferase"/>
</dbReference>
<reference evidence="4" key="1">
    <citation type="journal article" date="2014" name="Front. Microbiol.">
        <title>High frequency of phylogenetically diverse reductive dehalogenase-homologous genes in deep subseafloor sedimentary metagenomes.</title>
        <authorList>
            <person name="Kawai M."/>
            <person name="Futagami T."/>
            <person name="Toyoda A."/>
            <person name="Takaki Y."/>
            <person name="Nishi S."/>
            <person name="Hori S."/>
            <person name="Arai W."/>
            <person name="Tsubouchi T."/>
            <person name="Morono Y."/>
            <person name="Uchiyama I."/>
            <person name="Ito T."/>
            <person name="Fujiyama A."/>
            <person name="Inagaki F."/>
            <person name="Takami H."/>
        </authorList>
    </citation>
    <scope>NUCLEOTIDE SEQUENCE</scope>
    <source>
        <strain evidence="4">Expedition CK06-06</strain>
    </source>
</reference>
<dbReference type="Gene3D" id="3.40.50.150">
    <property type="entry name" value="Vaccinia Virus protein VP39"/>
    <property type="match status" value="1"/>
</dbReference>
<dbReference type="SUPFAM" id="SSF53335">
    <property type="entry name" value="S-adenosyl-L-methionine-dependent methyltransferases"/>
    <property type="match status" value="1"/>
</dbReference>
<dbReference type="GO" id="GO:0032259">
    <property type="term" value="P:methylation"/>
    <property type="evidence" value="ECO:0007669"/>
    <property type="project" value="UniProtKB-KW"/>
</dbReference>
<dbReference type="EMBL" id="BARS01032746">
    <property type="protein sequence ID" value="GAG18004.1"/>
    <property type="molecule type" value="Genomic_DNA"/>
</dbReference>